<organism evidence="1 2">
    <name type="scientific">Leptospira noguchii</name>
    <dbReference type="NCBI Taxonomy" id="28182"/>
    <lineage>
        <taxon>Bacteria</taxon>
        <taxon>Pseudomonadati</taxon>
        <taxon>Spirochaetota</taxon>
        <taxon>Spirochaetia</taxon>
        <taxon>Leptospirales</taxon>
        <taxon>Leptospiraceae</taxon>
        <taxon>Leptospira</taxon>
    </lineage>
</organism>
<keyword evidence="1" id="KW-0614">Plasmid</keyword>
<accession>A0AAE9GKL1</accession>
<name>A0AAE9GKL1_9LEPT</name>
<dbReference type="RefSeq" id="WP_243816254.1">
    <property type="nucleotide sequence ID" value="NZ_CP091960.1"/>
</dbReference>
<protein>
    <submittedName>
        <fullName evidence="1">Uncharacterized protein</fullName>
    </submittedName>
</protein>
<dbReference type="AlphaFoldDB" id="A0AAE9GKL1"/>
<evidence type="ECO:0000313" key="1">
    <source>
        <dbReference type="EMBL" id="UOG58942.1"/>
    </source>
</evidence>
<gene>
    <name evidence="1" type="ORF">MAL03_20710</name>
</gene>
<evidence type="ECO:0000313" key="2">
    <source>
        <dbReference type="Proteomes" id="UP000829829"/>
    </source>
</evidence>
<sequence length="115" mass="13726">MVKQINEVDLKKGDYLALAIYNNTPEEIEDKYKIKFTEDFDDLDYVKYALFFAKDNLTNKEDYFMLQRHLNSPELGTPVYVLNRDFAIIDRIQKYLLELGMEVNISWWCDKSLLI</sequence>
<dbReference type="Proteomes" id="UP000829829">
    <property type="component" value="Plasmid p2_LIP1512017"/>
</dbReference>
<proteinExistence type="predicted"/>
<dbReference type="EMBL" id="CP091960">
    <property type="protein sequence ID" value="UOG58942.1"/>
    <property type="molecule type" value="Genomic_DNA"/>
</dbReference>
<geneLocation type="plasmid" evidence="1 2">
    <name>p2_LIP1512017</name>
</geneLocation>
<reference evidence="1" key="1">
    <citation type="submission" date="2022-02" db="EMBL/GenBank/DDBJ databases">
        <title>The genetically variable rfb locus in Leptospira is a mobile cassette and a molecular signature of serovar identity.</title>
        <authorList>
            <person name="Nieves C."/>
            <person name="Vincent A.T."/>
            <person name="Zarantonelli L."/>
            <person name="Picardeau M."/>
            <person name="Veyrier F.J."/>
            <person name="Buschiazzo A."/>
        </authorList>
    </citation>
    <scope>NUCLEOTIDE SEQUENCE</scope>
    <source>
        <strain evidence="1">IP1512017</strain>
        <plasmid evidence="1">p2_LIP1512017</plasmid>
    </source>
</reference>